<dbReference type="SUPFAM" id="SSF52402">
    <property type="entry name" value="Adenine nucleotide alpha hydrolases-like"/>
    <property type="match status" value="1"/>
</dbReference>
<protein>
    <recommendedName>
        <fullName evidence="3">Phosphoadenosine phosphosulfate reductase</fullName>
    </recommendedName>
</protein>
<evidence type="ECO:0008006" key="3">
    <source>
        <dbReference type="Google" id="ProtNLM"/>
    </source>
</evidence>
<sequence length="315" mass="34898">MNAPVFPALAPSPEQQASIRLRVLSLGAGVQSTTLALMAAHGEIGPMPDCAIFADTGWEPRAVYEHLAWLRSPNVLPFPVHIVSAGDLRADLLAGARGERWASIPAFTRTVTPAGAELPVYDEDENGDLVAIGSRIVPTERVGVGMIRRQCTGDYKIAPIRRKVRELLGIAGRRSPKAPIAEQWIGISLDEVLRMKPSFEPWQINRWPLIEQGMTRLDCLRWLDRHDYPLPPKSACIGCPFHSDDHWRRMRDHDPEAWADAVSIDAAIRTGFRGIRGDVYLHRSAVPLDQVDLSTDADRGQLDLWPNECEGLCGV</sequence>
<dbReference type="EMBL" id="JBHLWK010000011">
    <property type="protein sequence ID" value="MFC0204470.1"/>
    <property type="molecule type" value="Genomic_DNA"/>
</dbReference>
<proteinExistence type="predicted"/>
<gene>
    <name evidence="1" type="ORF">ACFFJC_09315</name>
</gene>
<accession>A0ABV6CWX6</accession>
<organism evidence="1 2">
    <name type="scientific">Novosphingobium soli</name>
    <dbReference type="NCBI Taxonomy" id="574956"/>
    <lineage>
        <taxon>Bacteria</taxon>
        <taxon>Pseudomonadati</taxon>
        <taxon>Pseudomonadota</taxon>
        <taxon>Alphaproteobacteria</taxon>
        <taxon>Sphingomonadales</taxon>
        <taxon>Sphingomonadaceae</taxon>
        <taxon>Novosphingobium</taxon>
    </lineage>
</organism>
<keyword evidence="2" id="KW-1185">Reference proteome</keyword>
<evidence type="ECO:0000313" key="1">
    <source>
        <dbReference type="EMBL" id="MFC0204470.1"/>
    </source>
</evidence>
<evidence type="ECO:0000313" key="2">
    <source>
        <dbReference type="Proteomes" id="UP001589798"/>
    </source>
</evidence>
<dbReference type="Gene3D" id="3.40.50.620">
    <property type="entry name" value="HUPs"/>
    <property type="match status" value="1"/>
</dbReference>
<dbReference type="RefSeq" id="WP_379487231.1">
    <property type="nucleotide sequence ID" value="NZ_JBHLWK010000011.1"/>
</dbReference>
<dbReference type="Proteomes" id="UP001589798">
    <property type="component" value="Unassembled WGS sequence"/>
</dbReference>
<name>A0ABV6CWX6_9SPHN</name>
<reference evidence="1 2" key="1">
    <citation type="submission" date="2024-09" db="EMBL/GenBank/DDBJ databases">
        <authorList>
            <person name="Sun Q."/>
            <person name="Mori K."/>
        </authorList>
    </citation>
    <scope>NUCLEOTIDE SEQUENCE [LARGE SCALE GENOMIC DNA]</scope>
    <source>
        <strain evidence="1 2">CCM 7706</strain>
    </source>
</reference>
<comment type="caution">
    <text evidence="1">The sequence shown here is derived from an EMBL/GenBank/DDBJ whole genome shotgun (WGS) entry which is preliminary data.</text>
</comment>
<dbReference type="InterPro" id="IPR014729">
    <property type="entry name" value="Rossmann-like_a/b/a_fold"/>
</dbReference>